<reference evidence="2 3" key="1">
    <citation type="journal article" date="2016" name="PLoS Pathog.">
        <title>Biosynthesis of antibiotic leucinostatins in bio-control fungus Purpureocillium lilacinum and their inhibition on phytophthora revealed by genome mining.</title>
        <authorList>
            <person name="Wang G."/>
            <person name="Liu Z."/>
            <person name="Lin R."/>
            <person name="Li E."/>
            <person name="Mao Z."/>
            <person name="Ling J."/>
            <person name="Yang Y."/>
            <person name="Yin W.B."/>
            <person name="Xie B."/>
        </authorList>
    </citation>
    <scope>NUCLEOTIDE SEQUENCE [LARGE SCALE GENOMIC DNA]</scope>
    <source>
        <strain evidence="2">170</strain>
    </source>
</reference>
<comment type="caution">
    <text evidence="2">The sequence shown here is derived from an EMBL/GenBank/DDBJ whole genome shotgun (WGS) entry which is preliminary data.</text>
</comment>
<dbReference type="GeneID" id="28854814"/>
<evidence type="ECO:0000313" key="3">
    <source>
        <dbReference type="Proteomes" id="UP000078397"/>
    </source>
</evidence>
<dbReference type="AlphaFoldDB" id="A0A179G753"/>
<feature type="compositionally biased region" description="Acidic residues" evidence="1">
    <location>
        <begin position="42"/>
        <end position="54"/>
    </location>
</feature>
<name>A0A179G753_METCM</name>
<sequence>MEQRRTGITIAELLNPVEDTGSAAPAHSHSPNGVPANGEQGVQEDEYSSEDSSDSEDKGLFRGFVRCPGCMKVCHYKHLADHRKEHFLKGTEGVAVPAANKCNHCMKRGHQCIVAKQPCQRELNTVRCLNCIVNKEACSFVKTYKHLPMSSMNYHPARMVHH</sequence>
<feature type="region of interest" description="Disordered" evidence="1">
    <location>
        <begin position="1"/>
        <end position="57"/>
    </location>
</feature>
<evidence type="ECO:0000256" key="1">
    <source>
        <dbReference type="SAM" id="MobiDB-lite"/>
    </source>
</evidence>
<dbReference type="Proteomes" id="UP000078397">
    <property type="component" value="Unassembled WGS sequence"/>
</dbReference>
<evidence type="ECO:0000313" key="2">
    <source>
        <dbReference type="EMBL" id="OAQ73627.1"/>
    </source>
</evidence>
<proteinExistence type="predicted"/>
<dbReference type="EMBL" id="LSBJ02000001">
    <property type="protein sequence ID" value="OAQ73627.1"/>
    <property type="molecule type" value="Genomic_DNA"/>
</dbReference>
<accession>A0A179G753</accession>
<gene>
    <name evidence="2" type="ORF">VFPPC_13043</name>
</gene>
<dbReference type="OrthoDB" id="4940618at2759"/>
<organism evidence="2 3">
    <name type="scientific">Pochonia chlamydosporia 170</name>
    <dbReference type="NCBI Taxonomy" id="1380566"/>
    <lineage>
        <taxon>Eukaryota</taxon>
        <taxon>Fungi</taxon>
        <taxon>Dikarya</taxon>
        <taxon>Ascomycota</taxon>
        <taxon>Pezizomycotina</taxon>
        <taxon>Sordariomycetes</taxon>
        <taxon>Hypocreomycetidae</taxon>
        <taxon>Hypocreales</taxon>
        <taxon>Clavicipitaceae</taxon>
        <taxon>Pochonia</taxon>
    </lineage>
</organism>
<keyword evidence="3" id="KW-1185">Reference proteome</keyword>
<protein>
    <submittedName>
        <fullName evidence="2">Uncharacterized protein</fullName>
    </submittedName>
</protein>
<dbReference type="KEGG" id="pchm:VFPPC_13043"/>
<dbReference type="RefSeq" id="XP_018149710.1">
    <property type="nucleotide sequence ID" value="XM_018290820.1"/>
</dbReference>